<evidence type="ECO:0000313" key="1">
    <source>
        <dbReference type="EMBL" id="MBC3937233.1"/>
    </source>
</evidence>
<dbReference type="Proteomes" id="UP000612361">
    <property type="component" value="Unassembled WGS sequence"/>
</dbReference>
<accession>A0A923L052</accession>
<evidence type="ECO:0000313" key="2">
    <source>
        <dbReference type="Proteomes" id="UP000612361"/>
    </source>
</evidence>
<reference evidence="1" key="1">
    <citation type="submission" date="2020-08" db="EMBL/GenBank/DDBJ databases">
        <title>Novel species isolated from subtropical streams in China.</title>
        <authorList>
            <person name="Lu H."/>
        </authorList>
    </citation>
    <scope>NUCLEOTIDE SEQUENCE</scope>
    <source>
        <strain evidence="1">CY7W</strain>
    </source>
</reference>
<organism evidence="1 2">
    <name type="scientific">Undibacterium rugosum</name>
    <dbReference type="NCBI Taxonomy" id="2762291"/>
    <lineage>
        <taxon>Bacteria</taxon>
        <taxon>Pseudomonadati</taxon>
        <taxon>Pseudomonadota</taxon>
        <taxon>Betaproteobacteria</taxon>
        <taxon>Burkholderiales</taxon>
        <taxon>Oxalobacteraceae</taxon>
        <taxon>Undibacterium</taxon>
    </lineage>
</organism>
<dbReference type="RefSeq" id="WP_186882712.1">
    <property type="nucleotide sequence ID" value="NZ_JACOGG010000042.1"/>
</dbReference>
<keyword evidence="2" id="KW-1185">Reference proteome</keyword>
<name>A0A923L052_9BURK</name>
<gene>
    <name evidence="1" type="ORF">H8K47_17915</name>
</gene>
<dbReference type="AlphaFoldDB" id="A0A923L052"/>
<sequence>MQLGLHANVCDSATAHIVSALHKPFAALSAALSGEYGGPMEHLWIDLELVEHIARPVGKAKFPFRFQKRVSGRSHFGLPPTPDNFNVGHYSVRPDFQLLASMSAEQAVPYVLALIYESVKQLSKKQLGGFDVALFRNNFRNECTRLGYEVACDTF</sequence>
<protein>
    <submittedName>
        <fullName evidence="1">Uncharacterized protein</fullName>
    </submittedName>
</protein>
<dbReference type="EMBL" id="JACOGG010000042">
    <property type="protein sequence ID" value="MBC3937233.1"/>
    <property type="molecule type" value="Genomic_DNA"/>
</dbReference>
<proteinExistence type="predicted"/>
<comment type="caution">
    <text evidence="1">The sequence shown here is derived from an EMBL/GenBank/DDBJ whole genome shotgun (WGS) entry which is preliminary data.</text>
</comment>